<evidence type="ECO:0000256" key="3">
    <source>
        <dbReference type="ARBA" id="ARBA00013014"/>
    </source>
</evidence>
<comment type="function">
    <text evidence="10">Catalyzes the NADPH-dependent reduction of ketopantoate into pantoic acid.</text>
</comment>
<dbReference type="SUPFAM" id="SSF48179">
    <property type="entry name" value="6-phosphogluconate dehydrogenase C-terminal domain-like"/>
    <property type="match status" value="1"/>
</dbReference>
<evidence type="ECO:0000256" key="10">
    <source>
        <dbReference type="RuleBase" id="RU362068"/>
    </source>
</evidence>
<dbReference type="InterPro" id="IPR003710">
    <property type="entry name" value="ApbA"/>
</dbReference>
<evidence type="ECO:0000256" key="1">
    <source>
        <dbReference type="ARBA" id="ARBA00004994"/>
    </source>
</evidence>
<keyword evidence="7 10" id="KW-0560">Oxidoreductase</keyword>
<evidence type="ECO:0000256" key="5">
    <source>
        <dbReference type="ARBA" id="ARBA00022655"/>
    </source>
</evidence>
<dbReference type="InterPro" id="IPR050838">
    <property type="entry name" value="Ketopantoate_reductase"/>
</dbReference>
<keyword evidence="14" id="KW-1185">Reference proteome</keyword>
<dbReference type="InterPro" id="IPR013328">
    <property type="entry name" value="6PGD_dom2"/>
</dbReference>
<comment type="catalytic activity">
    <reaction evidence="9 10">
        <text>(R)-pantoate + NADP(+) = 2-dehydropantoate + NADPH + H(+)</text>
        <dbReference type="Rhea" id="RHEA:16233"/>
        <dbReference type="ChEBI" id="CHEBI:11561"/>
        <dbReference type="ChEBI" id="CHEBI:15378"/>
        <dbReference type="ChEBI" id="CHEBI:15980"/>
        <dbReference type="ChEBI" id="CHEBI:57783"/>
        <dbReference type="ChEBI" id="CHEBI:58349"/>
        <dbReference type="EC" id="1.1.1.169"/>
    </reaction>
</comment>
<evidence type="ECO:0000256" key="8">
    <source>
        <dbReference type="ARBA" id="ARBA00032024"/>
    </source>
</evidence>
<dbReference type="EMBL" id="JAKIKU010000001">
    <property type="protein sequence ID" value="MCL1043833.1"/>
    <property type="molecule type" value="Genomic_DNA"/>
</dbReference>
<dbReference type="InterPro" id="IPR036291">
    <property type="entry name" value="NAD(P)-bd_dom_sf"/>
</dbReference>
<proteinExistence type="inferred from homology"/>
<feature type="domain" description="Ketopantoate reductase N-terminal" evidence="11">
    <location>
        <begin position="30"/>
        <end position="196"/>
    </location>
</feature>
<keyword evidence="5 10" id="KW-0566">Pantothenate biosynthesis</keyword>
<comment type="similarity">
    <text evidence="2 10">Belongs to the ketopantoate reductase family.</text>
</comment>
<dbReference type="PANTHER" id="PTHR43765">
    <property type="entry name" value="2-DEHYDROPANTOATE 2-REDUCTASE-RELATED"/>
    <property type="match status" value="1"/>
</dbReference>
<evidence type="ECO:0000259" key="12">
    <source>
        <dbReference type="Pfam" id="PF08546"/>
    </source>
</evidence>
<dbReference type="NCBIfam" id="TIGR00745">
    <property type="entry name" value="apbA_panE"/>
    <property type="match status" value="1"/>
</dbReference>
<dbReference type="InterPro" id="IPR013332">
    <property type="entry name" value="KPR_N"/>
</dbReference>
<dbReference type="PANTHER" id="PTHR43765:SF2">
    <property type="entry name" value="2-DEHYDROPANTOATE 2-REDUCTASE"/>
    <property type="match status" value="1"/>
</dbReference>
<feature type="domain" description="Ketopantoate reductase C-terminal" evidence="12">
    <location>
        <begin position="220"/>
        <end position="341"/>
    </location>
</feature>
<dbReference type="SUPFAM" id="SSF51735">
    <property type="entry name" value="NAD(P)-binding Rossmann-fold domains"/>
    <property type="match status" value="1"/>
</dbReference>
<dbReference type="Gene3D" id="1.10.1040.10">
    <property type="entry name" value="N-(1-d-carboxylethyl)-l-norvaline Dehydrogenase, domain 2"/>
    <property type="match status" value="1"/>
</dbReference>
<organism evidence="13 14">
    <name type="scientific">Shewanella electrodiphila</name>
    <dbReference type="NCBI Taxonomy" id="934143"/>
    <lineage>
        <taxon>Bacteria</taxon>
        <taxon>Pseudomonadati</taxon>
        <taxon>Pseudomonadota</taxon>
        <taxon>Gammaproteobacteria</taxon>
        <taxon>Alteromonadales</taxon>
        <taxon>Shewanellaceae</taxon>
        <taxon>Shewanella</taxon>
    </lineage>
</organism>
<comment type="pathway">
    <text evidence="1 10">Cofactor biosynthesis; (R)-pantothenate biosynthesis; (R)-pantoate from 3-methyl-2-oxobutanoate: step 2/2.</text>
</comment>
<evidence type="ECO:0000256" key="2">
    <source>
        <dbReference type="ARBA" id="ARBA00007870"/>
    </source>
</evidence>
<dbReference type="Gene3D" id="3.40.50.720">
    <property type="entry name" value="NAD(P)-binding Rossmann-like Domain"/>
    <property type="match status" value="1"/>
</dbReference>
<reference evidence="13 14" key="1">
    <citation type="submission" date="2022-01" db="EMBL/GenBank/DDBJ databases">
        <title>Whole genome-based taxonomy of the Shewanellaceae.</title>
        <authorList>
            <person name="Martin-Rodriguez A.J."/>
        </authorList>
    </citation>
    <scope>NUCLEOTIDE SEQUENCE [LARGE SCALE GENOMIC DNA]</scope>
    <source>
        <strain evidence="13 14">DSM 24955</strain>
    </source>
</reference>
<dbReference type="Proteomes" id="UP001202134">
    <property type="component" value="Unassembled WGS sequence"/>
</dbReference>
<evidence type="ECO:0000313" key="14">
    <source>
        <dbReference type="Proteomes" id="UP001202134"/>
    </source>
</evidence>
<name>A0ABT0KJ13_9GAMM</name>
<dbReference type="Pfam" id="PF08546">
    <property type="entry name" value="ApbA_C"/>
    <property type="match status" value="1"/>
</dbReference>
<evidence type="ECO:0000313" key="13">
    <source>
        <dbReference type="EMBL" id="MCL1043833.1"/>
    </source>
</evidence>
<dbReference type="InterPro" id="IPR008927">
    <property type="entry name" value="6-PGluconate_DH-like_C_sf"/>
</dbReference>
<evidence type="ECO:0000256" key="7">
    <source>
        <dbReference type="ARBA" id="ARBA00023002"/>
    </source>
</evidence>
<evidence type="ECO:0000256" key="9">
    <source>
        <dbReference type="ARBA" id="ARBA00048793"/>
    </source>
</evidence>
<evidence type="ECO:0000259" key="11">
    <source>
        <dbReference type="Pfam" id="PF02558"/>
    </source>
</evidence>
<evidence type="ECO:0000256" key="6">
    <source>
        <dbReference type="ARBA" id="ARBA00022857"/>
    </source>
</evidence>
<comment type="caution">
    <text evidence="13">The sequence shown here is derived from an EMBL/GenBank/DDBJ whole genome shotgun (WGS) entry which is preliminary data.</text>
</comment>
<dbReference type="Pfam" id="PF02558">
    <property type="entry name" value="ApbA"/>
    <property type="match status" value="1"/>
</dbReference>
<dbReference type="RefSeq" id="WP_248954425.1">
    <property type="nucleotide sequence ID" value="NZ_JAKIKU010000001.1"/>
</dbReference>
<evidence type="ECO:0000256" key="4">
    <source>
        <dbReference type="ARBA" id="ARBA00019465"/>
    </source>
</evidence>
<dbReference type="EC" id="1.1.1.169" evidence="3 10"/>
<protein>
    <recommendedName>
        <fullName evidence="4 10">2-dehydropantoate 2-reductase</fullName>
        <ecNumber evidence="3 10">1.1.1.169</ecNumber>
    </recommendedName>
    <alternativeName>
        <fullName evidence="8 10">Ketopantoate reductase</fullName>
    </alternativeName>
</protein>
<gene>
    <name evidence="13" type="ORF">L2737_00610</name>
</gene>
<keyword evidence="6 10" id="KW-0521">NADP</keyword>
<sequence>MRSHSPAPNTVTSNTVTPNNVTLNIAPANIAIVGAGAIGMLIYHQLNAFTQPLLLGRNFTLADAENQTKPLTFNALSSDVKPSNVVNVHTEPCLVNNLKTVTPKQLASIELVIVCVKSYQVEAALTALIDKLPHNATLLLLHNGMGPHLQVMALLASQQRTDINLYLGTTSQAAIKVTERHVRQTGTGKTVFGHFHGHKLTPQLIELLVTAIPNSQISDNILLGLWQKLIVNCAINPITAIEQCQNGQLAQPQYQQQINAITTECVAVANAEGITISLSESLETIAQVITLTANNFSSMHQDVKHRRMTEIAQINGFVAARAGVHQIKTPANNAMTDKINQLTQPDL</sequence>
<accession>A0ABT0KJ13</accession>
<dbReference type="InterPro" id="IPR013752">
    <property type="entry name" value="KPA_reductase"/>
</dbReference>